<dbReference type="Proteomes" id="UP001054857">
    <property type="component" value="Unassembled WGS sequence"/>
</dbReference>
<dbReference type="PANTHER" id="PTHR23240:SF35">
    <property type="entry name" value="DNA REPAIR METALLO-BETA-LACTAMASE FAMILY PROTEIN-RELATED"/>
    <property type="match status" value="1"/>
</dbReference>
<dbReference type="GO" id="GO:0006303">
    <property type="term" value="P:double-strand break repair via nonhomologous end joining"/>
    <property type="evidence" value="ECO:0007669"/>
    <property type="project" value="TreeGrafter"/>
</dbReference>
<dbReference type="EMBL" id="BMAR01000005">
    <property type="protein sequence ID" value="GFR43273.1"/>
    <property type="molecule type" value="Genomic_DNA"/>
</dbReference>
<dbReference type="GO" id="GO:0035312">
    <property type="term" value="F:5'-3' DNA exonuclease activity"/>
    <property type="evidence" value="ECO:0007669"/>
    <property type="project" value="TreeGrafter"/>
</dbReference>
<evidence type="ECO:0000256" key="1">
    <source>
        <dbReference type="SAM" id="MobiDB-lite"/>
    </source>
</evidence>
<gene>
    <name evidence="3" type="ORF">Agub_g4335</name>
</gene>
<reference evidence="3 4" key="1">
    <citation type="journal article" date="2021" name="Sci. Rep.">
        <title>Genome sequencing of the multicellular alga Astrephomene provides insights into convergent evolution of germ-soma differentiation.</title>
        <authorList>
            <person name="Yamashita S."/>
            <person name="Yamamoto K."/>
            <person name="Matsuzaki R."/>
            <person name="Suzuki S."/>
            <person name="Yamaguchi H."/>
            <person name="Hirooka S."/>
            <person name="Minakuchi Y."/>
            <person name="Miyagishima S."/>
            <person name="Kawachi M."/>
            <person name="Toyoda A."/>
            <person name="Nozaki H."/>
        </authorList>
    </citation>
    <scope>NUCLEOTIDE SEQUENCE [LARGE SCALE GENOMIC DNA]</scope>
    <source>
        <strain evidence="3 4">NIES-4017</strain>
    </source>
</reference>
<feature type="non-terminal residue" evidence="3">
    <location>
        <position position="338"/>
    </location>
</feature>
<comment type="caution">
    <text evidence="3">The sequence shown here is derived from an EMBL/GenBank/DDBJ whole genome shotgun (WGS) entry which is preliminary data.</text>
</comment>
<accession>A0AAD3DKJ7</accession>
<organism evidence="3 4">
    <name type="scientific">Astrephomene gubernaculifera</name>
    <dbReference type="NCBI Taxonomy" id="47775"/>
    <lineage>
        <taxon>Eukaryota</taxon>
        <taxon>Viridiplantae</taxon>
        <taxon>Chlorophyta</taxon>
        <taxon>core chlorophytes</taxon>
        <taxon>Chlorophyceae</taxon>
        <taxon>CS clade</taxon>
        <taxon>Chlamydomonadales</taxon>
        <taxon>Astrephomenaceae</taxon>
        <taxon>Astrephomene</taxon>
    </lineage>
</organism>
<protein>
    <recommendedName>
        <fullName evidence="2">DNA repair metallo-beta-lactamase domain-containing protein</fullName>
    </recommendedName>
</protein>
<feature type="region of interest" description="Disordered" evidence="1">
    <location>
        <begin position="256"/>
        <end position="315"/>
    </location>
</feature>
<keyword evidence="4" id="KW-1185">Reference proteome</keyword>
<evidence type="ECO:0000259" key="2">
    <source>
        <dbReference type="Pfam" id="PF07522"/>
    </source>
</evidence>
<name>A0AAD3DKJ7_9CHLO</name>
<evidence type="ECO:0000313" key="3">
    <source>
        <dbReference type="EMBL" id="GFR43273.1"/>
    </source>
</evidence>
<dbReference type="GO" id="GO:0036297">
    <property type="term" value="P:interstrand cross-link repair"/>
    <property type="evidence" value="ECO:0007669"/>
    <property type="project" value="TreeGrafter"/>
</dbReference>
<dbReference type="Pfam" id="PF07522">
    <property type="entry name" value="DRMBL"/>
    <property type="match status" value="1"/>
</dbReference>
<dbReference type="InterPro" id="IPR011084">
    <property type="entry name" value="DRMBL"/>
</dbReference>
<proteinExistence type="predicted"/>
<feature type="domain" description="DNA repair metallo-beta-lactamase" evidence="2">
    <location>
        <begin position="36"/>
        <end position="142"/>
    </location>
</feature>
<evidence type="ECO:0000313" key="4">
    <source>
        <dbReference type="Proteomes" id="UP001054857"/>
    </source>
</evidence>
<dbReference type="AlphaFoldDB" id="A0AAD3DKJ7"/>
<feature type="non-terminal residue" evidence="3">
    <location>
        <position position="1"/>
    </location>
</feature>
<sequence length="338" mass="34553">KERILLAIRQRCGVPVYVPHSKMAVLELLGLPEQQLRDTFTTDPRVTPVHVVGWGVLGDTWPFFRPNFNNMQRIAEEMGAERVVGFCPTGWLYEMRKATFPVRARGSLSVHLVPYSEHSSYLELREYVRWLRPQQVIPTVGVAPGEEGERQRAALLRHFRTLVDETASKARFLAAMRGGGAGGGGGRHAAAAAAAAGSTAAAAAAEGPGQLPAALVVGSAEGGVQGAAATDAAAAAYRRVASAPAEVVEAAGLASGEVPESGGRSGLLTAADRGSEKRRGGGGGGLAPAASSPPAMCRAGAVPPPTTCGAPGAVCQPEAQVGAGAGGVGQGGSQRGQK</sequence>
<dbReference type="PANTHER" id="PTHR23240">
    <property type="entry name" value="DNA CROSS-LINK REPAIR PROTEIN PSO2/SNM1-RELATED"/>
    <property type="match status" value="1"/>
</dbReference>
<dbReference type="GO" id="GO:0003684">
    <property type="term" value="F:damaged DNA binding"/>
    <property type="evidence" value="ECO:0007669"/>
    <property type="project" value="TreeGrafter"/>
</dbReference>
<dbReference type="Gene3D" id="3.40.50.12650">
    <property type="match status" value="1"/>
</dbReference>